<dbReference type="EMBL" id="JAATIP010000111">
    <property type="protein sequence ID" value="KAF4371487.1"/>
    <property type="molecule type" value="Genomic_DNA"/>
</dbReference>
<dbReference type="Proteomes" id="UP000525078">
    <property type="component" value="Unassembled WGS sequence"/>
</dbReference>
<accession>A0A7J6FLH4</accession>
<organism evidence="1 2">
    <name type="scientific">Cannabis sativa</name>
    <name type="common">Hemp</name>
    <name type="synonym">Marijuana</name>
    <dbReference type="NCBI Taxonomy" id="3483"/>
    <lineage>
        <taxon>Eukaryota</taxon>
        <taxon>Viridiplantae</taxon>
        <taxon>Streptophyta</taxon>
        <taxon>Embryophyta</taxon>
        <taxon>Tracheophyta</taxon>
        <taxon>Spermatophyta</taxon>
        <taxon>Magnoliopsida</taxon>
        <taxon>eudicotyledons</taxon>
        <taxon>Gunneridae</taxon>
        <taxon>Pentapetalae</taxon>
        <taxon>rosids</taxon>
        <taxon>fabids</taxon>
        <taxon>Rosales</taxon>
        <taxon>Cannabaceae</taxon>
        <taxon>Cannabis</taxon>
    </lineage>
</organism>
<name>A0A7J6FLH4_CANSA</name>
<proteinExistence type="predicted"/>
<reference evidence="1 2" key="1">
    <citation type="journal article" date="2020" name="bioRxiv">
        <title>Sequence and annotation of 42 cannabis genomes reveals extensive copy number variation in cannabinoid synthesis and pathogen resistance genes.</title>
        <authorList>
            <person name="Mckernan K.J."/>
            <person name="Helbert Y."/>
            <person name="Kane L.T."/>
            <person name="Ebling H."/>
            <person name="Zhang L."/>
            <person name="Liu B."/>
            <person name="Eaton Z."/>
            <person name="Mclaughlin S."/>
            <person name="Kingan S."/>
            <person name="Baybayan P."/>
            <person name="Concepcion G."/>
            <person name="Jordan M."/>
            <person name="Riva A."/>
            <person name="Barbazuk W."/>
            <person name="Harkins T."/>
        </authorList>
    </citation>
    <scope>NUCLEOTIDE SEQUENCE [LARGE SCALE GENOMIC DNA]</scope>
    <source>
        <strain evidence="2">cv. Jamaican Lion 4</strain>
        <tissue evidence="1">Leaf</tissue>
    </source>
</reference>
<evidence type="ECO:0000313" key="2">
    <source>
        <dbReference type="Proteomes" id="UP000525078"/>
    </source>
</evidence>
<protein>
    <submittedName>
        <fullName evidence="1">Uncharacterized protein</fullName>
    </submittedName>
</protein>
<gene>
    <name evidence="1" type="ORF">F8388_002015</name>
</gene>
<sequence>MDIQDKIISGAMVLVNLSGEKNRFHYKNLQYTILILCQLKFYTFYKREKGCLHIDTKKFKTTLITCNLCRFEDMLRAYQYSDDPSHFPWSHDNCHHLHTKKERKKALIRMSRKTSTHHRFPISF</sequence>
<evidence type="ECO:0000313" key="1">
    <source>
        <dbReference type="EMBL" id="KAF4371487.1"/>
    </source>
</evidence>
<comment type="caution">
    <text evidence="1">The sequence shown here is derived from an EMBL/GenBank/DDBJ whole genome shotgun (WGS) entry which is preliminary data.</text>
</comment>
<dbReference type="AlphaFoldDB" id="A0A7J6FLH4"/>